<evidence type="ECO:0000313" key="1">
    <source>
        <dbReference type="EMBL" id="QDU65188.1"/>
    </source>
</evidence>
<protein>
    <recommendedName>
        <fullName evidence="3">Right handed beta helix domain-containing protein</fullName>
    </recommendedName>
</protein>
<sequence>MLLTLVTLALAQQSWTIDDDGPADFADLPAAVAAASDGDILQLMPGSYTGTTITKNLKLLGYPPSSFEIPKIGAPGLIVDGSGGGATTFTLTDLRVDDLVLRNLTARTRVDTATVAGLQVESCTDVVVTRSYVSDGALPSASIEVTDSAVRLTTCNITGGTEASTLDGKAGLALWGDSDVRLAGCVLTGGNVGDAVFSSLIPGPAIQVVDGAASVTVHGSSYHPIDGGHDPFSSLDSVLTQAPSVEILGGTLDLSWSAVDFPDAPVPAVSPAEPYLEVGPVGAPLFGPDPTRDLRVFGAPGDVAAVAIAVGSSTSLPTGFSGESLRVNLDQLVVLELLALQGQDVPAFVTVAQPTGPSLSGIELDVQALVALSGGTSFVTNASQIVLK</sequence>
<organism evidence="1 2">
    <name type="scientific">Engelhardtia mirabilis</name>
    <dbReference type="NCBI Taxonomy" id="2528011"/>
    <lineage>
        <taxon>Bacteria</taxon>
        <taxon>Pseudomonadati</taxon>
        <taxon>Planctomycetota</taxon>
        <taxon>Planctomycetia</taxon>
        <taxon>Planctomycetia incertae sedis</taxon>
        <taxon>Engelhardtia</taxon>
    </lineage>
</organism>
<dbReference type="KEGG" id="pbap:Pla133_02520"/>
<dbReference type="EMBL" id="CP036287">
    <property type="protein sequence ID" value="QDU65188.1"/>
    <property type="molecule type" value="Genomic_DNA"/>
</dbReference>
<dbReference type="Proteomes" id="UP000316921">
    <property type="component" value="Chromosome"/>
</dbReference>
<reference evidence="1 2" key="1">
    <citation type="submission" date="2019-02" db="EMBL/GenBank/DDBJ databases">
        <title>Deep-cultivation of Planctomycetes and their phenomic and genomic characterization uncovers novel biology.</title>
        <authorList>
            <person name="Wiegand S."/>
            <person name="Jogler M."/>
            <person name="Boedeker C."/>
            <person name="Pinto D."/>
            <person name="Vollmers J."/>
            <person name="Rivas-Marin E."/>
            <person name="Kohn T."/>
            <person name="Peeters S.H."/>
            <person name="Heuer A."/>
            <person name="Rast P."/>
            <person name="Oberbeckmann S."/>
            <person name="Bunk B."/>
            <person name="Jeske O."/>
            <person name="Meyerdierks A."/>
            <person name="Storesund J.E."/>
            <person name="Kallscheuer N."/>
            <person name="Luecker S."/>
            <person name="Lage O.M."/>
            <person name="Pohl T."/>
            <person name="Merkel B.J."/>
            <person name="Hornburger P."/>
            <person name="Mueller R.-W."/>
            <person name="Bruemmer F."/>
            <person name="Labrenz M."/>
            <person name="Spormann A.M."/>
            <person name="Op den Camp H."/>
            <person name="Overmann J."/>
            <person name="Amann R."/>
            <person name="Jetten M.S.M."/>
            <person name="Mascher T."/>
            <person name="Medema M.H."/>
            <person name="Devos D.P."/>
            <person name="Kaster A.-K."/>
            <person name="Ovreas L."/>
            <person name="Rohde M."/>
            <person name="Galperin M.Y."/>
            <person name="Jogler C."/>
        </authorList>
    </citation>
    <scope>NUCLEOTIDE SEQUENCE [LARGE SCALE GENOMIC DNA]</scope>
    <source>
        <strain evidence="1 2">Pla133</strain>
    </source>
</reference>
<dbReference type="InterPro" id="IPR011050">
    <property type="entry name" value="Pectin_lyase_fold/virulence"/>
</dbReference>
<dbReference type="RefSeq" id="WP_145061556.1">
    <property type="nucleotide sequence ID" value="NZ_CP036287.1"/>
</dbReference>
<name>A0A518BDX4_9BACT</name>
<dbReference type="InterPro" id="IPR012334">
    <property type="entry name" value="Pectin_lyas_fold"/>
</dbReference>
<gene>
    <name evidence="1" type="ORF">Pla133_02520</name>
</gene>
<evidence type="ECO:0000313" key="2">
    <source>
        <dbReference type="Proteomes" id="UP000316921"/>
    </source>
</evidence>
<dbReference type="SUPFAM" id="SSF51126">
    <property type="entry name" value="Pectin lyase-like"/>
    <property type="match status" value="1"/>
</dbReference>
<evidence type="ECO:0008006" key="3">
    <source>
        <dbReference type="Google" id="ProtNLM"/>
    </source>
</evidence>
<accession>A0A518BDX4</accession>
<dbReference type="Gene3D" id="2.160.20.10">
    <property type="entry name" value="Single-stranded right-handed beta-helix, Pectin lyase-like"/>
    <property type="match status" value="1"/>
</dbReference>
<dbReference type="AlphaFoldDB" id="A0A518BDX4"/>
<keyword evidence="2" id="KW-1185">Reference proteome</keyword>
<proteinExistence type="predicted"/>